<evidence type="ECO:0000313" key="4">
    <source>
        <dbReference type="Proteomes" id="UP001078443"/>
    </source>
</evidence>
<evidence type="ECO:0000259" key="2">
    <source>
        <dbReference type="Pfam" id="PF02120"/>
    </source>
</evidence>
<evidence type="ECO:0000256" key="1">
    <source>
        <dbReference type="SAM" id="MobiDB-lite"/>
    </source>
</evidence>
<gene>
    <name evidence="3" type="ORF">OW763_04895</name>
</gene>
<sequence length="491" mass="55436">MNGAVINAVKNIKTASTRTNTKTLKNDSTQKKSEFGEVFSNIANKEIKSQQIKDENLKTELQNNDDKTVKDNNQSLSKTELKKSEINDDKAEDLTDSEKVDEKLLTLLQKFLNGKITLNELLLKADENSYTSEEFIDALSDDISKLVFTDMPEKGDLKNDIAEVLKKNFSDILGEKSALNDTDANKLMLYKLLQNADKDISSNLKNEIIEAVKKNLDSMKLNNNMDSKVEEQILKEIKSKLFELEDGQPSNMEESFKMDIAQLRRAKINQNTNVVQQEIKSQNAVGSLQNSESDDLFNQNNNDDSKLLKELLSDNKNDGSSKINKAVNFMTQFNKINQSDSVSFRPQNMVVNRSNFINDVIKNVKYIELNNMKEMTVKVMPEGLGELTIKLTMESGLMKAHITASNKEAYNLLNSNIQDLSDKLGDQQIKIQSFAVDINNGNDHFNNESASQNNQQNKGSRNRLISAIDDEDDSNISESEILDIRNLNMFA</sequence>
<dbReference type="InterPro" id="IPR021136">
    <property type="entry name" value="Flagellar_hook_control-like_C"/>
</dbReference>
<dbReference type="Proteomes" id="UP001078443">
    <property type="component" value="Unassembled WGS sequence"/>
</dbReference>
<dbReference type="Pfam" id="PF02120">
    <property type="entry name" value="Flg_hook"/>
    <property type="match status" value="1"/>
</dbReference>
<dbReference type="Gene3D" id="3.30.750.140">
    <property type="match status" value="1"/>
</dbReference>
<dbReference type="InterPro" id="IPR038610">
    <property type="entry name" value="FliK-like_C_sf"/>
</dbReference>
<keyword evidence="3" id="KW-0966">Cell projection</keyword>
<keyword evidence="3" id="KW-0282">Flagellum</keyword>
<keyword evidence="4" id="KW-1185">Reference proteome</keyword>
<comment type="caution">
    <text evidence="3">The sequence shown here is derived from an EMBL/GenBank/DDBJ whole genome shotgun (WGS) entry which is preliminary data.</text>
</comment>
<dbReference type="RefSeq" id="WP_268039959.1">
    <property type="nucleotide sequence ID" value="NZ_JAPQER010000002.1"/>
</dbReference>
<name>A0ABT4D0I3_9CLOT</name>
<dbReference type="EMBL" id="JAPQER010000002">
    <property type="protein sequence ID" value="MCY6483685.1"/>
    <property type="molecule type" value="Genomic_DNA"/>
</dbReference>
<keyword evidence="3" id="KW-0969">Cilium</keyword>
<feature type="compositionally biased region" description="Basic and acidic residues" evidence="1">
    <location>
        <begin position="60"/>
        <end position="70"/>
    </location>
</feature>
<reference evidence="3" key="1">
    <citation type="submission" date="2022-12" db="EMBL/GenBank/DDBJ databases">
        <authorList>
            <person name="Wang J."/>
        </authorList>
    </citation>
    <scope>NUCLEOTIDE SEQUENCE</scope>
    <source>
        <strain evidence="3">HY-45-18</strain>
    </source>
</reference>
<protein>
    <submittedName>
        <fullName evidence="3">Flagellar hook-length control protein FliK</fullName>
    </submittedName>
</protein>
<feature type="region of interest" description="Disordered" evidence="1">
    <location>
        <begin position="60"/>
        <end position="83"/>
    </location>
</feature>
<dbReference type="CDD" id="cd17470">
    <property type="entry name" value="T3SS_Flik_C"/>
    <property type="match status" value="1"/>
</dbReference>
<proteinExistence type="predicted"/>
<evidence type="ECO:0000313" key="3">
    <source>
        <dbReference type="EMBL" id="MCY6483685.1"/>
    </source>
</evidence>
<feature type="domain" description="Flagellar hook-length control protein-like C-terminal" evidence="2">
    <location>
        <begin position="364"/>
        <end position="443"/>
    </location>
</feature>
<organism evidence="3 4">
    <name type="scientific">Clostridium aestuarii</name>
    <dbReference type="NCBI Taxonomy" id="338193"/>
    <lineage>
        <taxon>Bacteria</taxon>
        <taxon>Bacillati</taxon>
        <taxon>Bacillota</taxon>
        <taxon>Clostridia</taxon>
        <taxon>Eubacteriales</taxon>
        <taxon>Clostridiaceae</taxon>
        <taxon>Clostridium</taxon>
    </lineage>
</organism>
<accession>A0ABT4D0I3</accession>